<feature type="region of interest" description="Disordered" evidence="1">
    <location>
        <begin position="19"/>
        <end position="38"/>
    </location>
</feature>
<evidence type="ECO:0000313" key="3">
    <source>
        <dbReference type="EMBL" id="KIH69070.1"/>
    </source>
</evidence>
<sequence length="90" mass="10280">MLDDPISRSYELIRKQEDGDSMSVDISEEMNDTGKRKVKQDSPWIHCDTFQHEMSDSTQHLRLALTVTHLLLVALGSLNVLVIFLILSRP</sequence>
<dbReference type="EMBL" id="KN726227">
    <property type="protein sequence ID" value="KIH69070.1"/>
    <property type="molecule type" value="Genomic_DNA"/>
</dbReference>
<evidence type="ECO:0000256" key="1">
    <source>
        <dbReference type="SAM" id="MobiDB-lite"/>
    </source>
</evidence>
<proteinExistence type="predicted"/>
<gene>
    <name evidence="3" type="ORF">ANCDUO_00597</name>
</gene>
<name>A0A0C2H5F1_9BILA</name>
<keyword evidence="2" id="KW-0812">Transmembrane</keyword>
<accession>A0A0C2H5F1</accession>
<organism evidence="3 4">
    <name type="scientific">Ancylostoma duodenale</name>
    <dbReference type="NCBI Taxonomy" id="51022"/>
    <lineage>
        <taxon>Eukaryota</taxon>
        <taxon>Metazoa</taxon>
        <taxon>Ecdysozoa</taxon>
        <taxon>Nematoda</taxon>
        <taxon>Chromadorea</taxon>
        <taxon>Rhabditida</taxon>
        <taxon>Rhabditina</taxon>
        <taxon>Rhabditomorpha</taxon>
        <taxon>Strongyloidea</taxon>
        <taxon>Ancylostomatidae</taxon>
        <taxon>Ancylostomatinae</taxon>
        <taxon>Ancylostoma</taxon>
    </lineage>
</organism>
<keyword evidence="4" id="KW-1185">Reference proteome</keyword>
<protein>
    <submittedName>
        <fullName evidence="3">Uncharacterized protein</fullName>
    </submittedName>
</protein>
<keyword evidence="2" id="KW-1133">Transmembrane helix</keyword>
<dbReference type="AlphaFoldDB" id="A0A0C2H5F1"/>
<feature type="transmembrane region" description="Helical" evidence="2">
    <location>
        <begin position="63"/>
        <end position="87"/>
    </location>
</feature>
<evidence type="ECO:0000256" key="2">
    <source>
        <dbReference type="SAM" id="Phobius"/>
    </source>
</evidence>
<dbReference type="Proteomes" id="UP000054047">
    <property type="component" value="Unassembled WGS sequence"/>
</dbReference>
<evidence type="ECO:0000313" key="4">
    <source>
        <dbReference type="Proteomes" id="UP000054047"/>
    </source>
</evidence>
<reference evidence="3 4" key="1">
    <citation type="submission" date="2013-12" db="EMBL/GenBank/DDBJ databases">
        <title>Draft genome of the parsitic nematode Ancylostoma duodenale.</title>
        <authorList>
            <person name="Mitreva M."/>
        </authorList>
    </citation>
    <scope>NUCLEOTIDE SEQUENCE [LARGE SCALE GENOMIC DNA]</scope>
    <source>
        <strain evidence="3 4">Zhejiang</strain>
    </source>
</reference>
<keyword evidence="2" id="KW-0472">Membrane</keyword>